<dbReference type="AlphaFoldDB" id="A0A5P2AXC3"/>
<sequence length="140" mass="14967">MKISTGYESIGDTAGKRNGSTTSSRLTYAMTTTKSKATTWSSELGGSASWGVATVEAKMGRDVTDTTDKGVTVKNWMDVPGGKWGYTTPKIERTKYVIQRWQDTANCGARFLGNDGTLGGITAFPFFAECVASRACTPTP</sequence>
<evidence type="ECO:0000256" key="1">
    <source>
        <dbReference type="SAM" id="MobiDB-lite"/>
    </source>
</evidence>
<dbReference type="RefSeq" id="WP_150269131.1">
    <property type="nucleotide sequence ID" value="NZ_CP029194.1"/>
</dbReference>
<dbReference type="Proteomes" id="UP000324106">
    <property type="component" value="Chromosome"/>
</dbReference>
<dbReference type="OrthoDB" id="4206771at2"/>
<evidence type="ECO:0000313" key="3">
    <source>
        <dbReference type="Proteomes" id="UP000324106"/>
    </source>
</evidence>
<evidence type="ECO:0000313" key="2">
    <source>
        <dbReference type="EMBL" id="QES21571.1"/>
    </source>
</evidence>
<dbReference type="EMBL" id="CP029194">
    <property type="protein sequence ID" value="QES21571.1"/>
    <property type="molecule type" value="Genomic_DNA"/>
</dbReference>
<proteinExistence type="predicted"/>
<name>A0A5P2AXC3_STRVZ</name>
<gene>
    <name evidence="2" type="ORF">DEJ46_22720</name>
</gene>
<organism evidence="2 3">
    <name type="scientific">Streptomyces venezuelae</name>
    <dbReference type="NCBI Taxonomy" id="54571"/>
    <lineage>
        <taxon>Bacteria</taxon>
        <taxon>Bacillati</taxon>
        <taxon>Actinomycetota</taxon>
        <taxon>Actinomycetes</taxon>
        <taxon>Kitasatosporales</taxon>
        <taxon>Streptomycetaceae</taxon>
        <taxon>Streptomyces</taxon>
    </lineage>
</organism>
<reference evidence="2 3" key="1">
    <citation type="submission" date="2018-05" db="EMBL/GenBank/DDBJ databases">
        <title>Streptomyces venezuelae.</title>
        <authorList>
            <person name="Kim W."/>
            <person name="Lee N."/>
            <person name="Cho B.-K."/>
        </authorList>
    </citation>
    <scope>NUCLEOTIDE SEQUENCE [LARGE SCALE GENOMIC DNA]</scope>
    <source>
        <strain evidence="2 3">ATCC 15068</strain>
    </source>
</reference>
<accession>A0A5P2AXC3</accession>
<protein>
    <submittedName>
        <fullName evidence="2">Uncharacterized protein</fullName>
    </submittedName>
</protein>
<feature type="region of interest" description="Disordered" evidence="1">
    <location>
        <begin position="1"/>
        <end position="22"/>
    </location>
</feature>